<accession>A0A844G6R7</accession>
<organism evidence="1 2">
    <name type="scientific">Victivallis lenta</name>
    <dbReference type="NCBI Taxonomy" id="2606640"/>
    <lineage>
        <taxon>Bacteria</taxon>
        <taxon>Pseudomonadati</taxon>
        <taxon>Lentisphaerota</taxon>
        <taxon>Lentisphaeria</taxon>
        <taxon>Victivallales</taxon>
        <taxon>Victivallaceae</taxon>
        <taxon>Victivallis</taxon>
    </lineage>
</organism>
<comment type="caution">
    <text evidence="1">The sequence shown here is derived from an EMBL/GenBank/DDBJ whole genome shotgun (WGS) entry which is preliminary data.</text>
</comment>
<protein>
    <submittedName>
        <fullName evidence="1">Uncharacterized protein</fullName>
    </submittedName>
</protein>
<dbReference type="AlphaFoldDB" id="A0A844G6R7"/>
<gene>
    <name evidence="1" type="ORF">FYJ85_17495</name>
</gene>
<dbReference type="Proteomes" id="UP000435649">
    <property type="component" value="Unassembled WGS sequence"/>
</dbReference>
<reference evidence="1 2" key="1">
    <citation type="submission" date="2019-08" db="EMBL/GenBank/DDBJ databases">
        <title>In-depth cultivation of the pig gut microbiome towards novel bacterial diversity and tailored functional studies.</title>
        <authorList>
            <person name="Wylensek D."/>
            <person name="Hitch T.C.A."/>
            <person name="Clavel T."/>
        </authorList>
    </citation>
    <scope>NUCLEOTIDE SEQUENCE [LARGE SCALE GENOMIC DNA]</scope>
    <source>
        <strain evidence="1 2">BBE-744-WT-12</strain>
    </source>
</reference>
<name>A0A844G6R7_9BACT</name>
<keyword evidence="2" id="KW-1185">Reference proteome</keyword>
<evidence type="ECO:0000313" key="1">
    <source>
        <dbReference type="EMBL" id="MST98833.1"/>
    </source>
</evidence>
<sequence length="132" mass="15355">MESAVNHILFLYWNHQISRKQTLEYLADIPSDILAEWIDDLVNRVNEAMSFATLADRLDYPDGRPLPAGEIHERILEAAKRFCFKGSIKNWTAGMTMKARDEGLIEDYEYWTAERIANDMAEKARTGKRKLY</sequence>
<dbReference type="RefSeq" id="WP_154419839.1">
    <property type="nucleotide sequence ID" value="NZ_VUNS01000024.1"/>
</dbReference>
<proteinExistence type="predicted"/>
<evidence type="ECO:0000313" key="2">
    <source>
        <dbReference type="Proteomes" id="UP000435649"/>
    </source>
</evidence>
<dbReference type="EMBL" id="VUNS01000024">
    <property type="protein sequence ID" value="MST98833.1"/>
    <property type="molecule type" value="Genomic_DNA"/>
</dbReference>